<accession>A0A1I8AAR2</accession>
<reference evidence="2" key="1">
    <citation type="submission" date="2016-11" db="UniProtKB">
        <authorList>
            <consortium name="WormBaseParasite"/>
        </authorList>
    </citation>
    <scope>IDENTIFICATION</scope>
</reference>
<organism evidence="1 2">
    <name type="scientific">Steinernema glaseri</name>
    <dbReference type="NCBI Taxonomy" id="37863"/>
    <lineage>
        <taxon>Eukaryota</taxon>
        <taxon>Metazoa</taxon>
        <taxon>Ecdysozoa</taxon>
        <taxon>Nematoda</taxon>
        <taxon>Chromadorea</taxon>
        <taxon>Rhabditida</taxon>
        <taxon>Tylenchina</taxon>
        <taxon>Panagrolaimomorpha</taxon>
        <taxon>Strongyloidoidea</taxon>
        <taxon>Steinernematidae</taxon>
        <taxon>Steinernema</taxon>
    </lineage>
</organism>
<protein>
    <submittedName>
        <fullName evidence="2">F-box domain-containing protein</fullName>
    </submittedName>
</protein>
<keyword evidence="1" id="KW-1185">Reference proteome</keyword>
<name>A0A1I8AAR2_9BILA</name>
<evidence type="ECO:0000313" key="1">
    <source>
        <dbReference type="Proteomes" id="UP000095287"/>
    </source>
</evidence>
<evidence type="ECO:0000313" key="2">
    <source>
        <dbReference type="WBParaSite" id="L893_g3989.t1"/>
    </source>
</evidence>
<proteinExistence type="predicted"/>
<dbReference type="AlphaFoldDB" id="A0A1I8AAR2"/>
<sequence length="586" mass="67324">KLWIMDFVPVAFVDALCATLDKEDLKDLQEIGRPWSRTAKTHYSRRREFEVSIDTNHDGTEVGVKICDYSDSDVVVRYSSLSKYDRIGRIFISTYFYNHKYADLPEKMSMERFRKKVLPVLISLTADYYLCSNASGRNTENLTDTIFSSLHAPPFSIKTRYAGGKCVEFIEEQVALGRLEHLELHGTEWPDSMEASLKSFLRSPNFISLDLRGANLRVDLEMLDCIVQRFLKGDFRKGMRLEGEPADGEVQEMSRILRSGDTPSLGRLPEPFTIFYFLCTDNGVRSRRLRGLSVRNTEERGSGNSPEDTSTVATHYIRRREFEVSLHVNPEETEVGIGVFQYGRLTYENVSSLSKYVRIRWIWVGSSNYAVLPDKMPLERFKTKVLPVLNSLADAYDLDISSRRFQNLSDTLFSSLRGRALKIKTRYREGKCVEFIERQIKIGHLNELELLGQKWPESIKSTLKSFLKSPNFMKLDLRATNLRVDSDMLRCIVKCFLKGVFRKGTRLLGKPSDEMKALHRALLSGDTLPWLGRFLQKRATILKQSNSDFVGIYWTRPGSESLHAWISSSQPVTVYRLYDGVQSFDV</sequence>
<dbReference type="WBParaSite" id="L893_g3989.t1">
    <property type="protein sequence ID" value="L893_g3989.t1"/>
    <property type="gene ID" value="L893_g3989"/>
</dbReference>
<dbReference type="Proteomes" id="UP000095287">
    <property type="component" value="Unplaced"/>
</dbReference>